<reference evidence="1" key="2">
    <citation type="journal article" date="2024" name="Plant">
        <title>Genomic evolution and insights into agronomic trait innovations of Sesamum species.</title>
        <authorList>
            <person name="Miao H."/>
            <person name="Wang L."/>
            <person name="Qu L."/>
            <person name="Liu H."/>
            <person name="Sun Y."/>
            <person name="Le M."/>
            <person name="Wang Q."/>
            <person name="Wei S."/>
            <person name="Zheng Y."/>
            <person name="Lin W."/>
            <person name="Duan Y."/>
            <person name="Cao H."/>
            <person name="Xiong S."/>
            <person name="Wang X."/>
            <person name="Wei L."/>
            <person name="Li C."/>
            <person name="Ma Q."/>
            <person name="Ju M."/>
            <person name="Zhao R."/>
            <person name="Li G."/>
            <person name="Mu C."/>
            <person name="Tian Q."/>
            <person name="Mei H."/>
            <person name="Zhang T."/>
            <person name="Gao T."/>
            <person name="Zhang H."/>
        </authorList>
    </citation>
    <scope>NUCLEOTIDE SEQUENCE</scope>
    <source>
        <strain evidence="1">K16</strain>
    </source>
</reference>
<evidence type="ECO:0000313" key="1">
    <source>
        <dbReference type="EMBL" id="KAK4387230.1"/>
    </source>
</evidence>
<dbReference type="InterPro" id="IPR044296">
    <property type="entry name" value="HIPP46"/>
</dbReference>
<protein>
    <submittedName>
        <fullName evidence="1">Uncharacterized protein</fullName>
    </submittedName>
</protein>
<comment type="caution">
    <text evidence="1">The sequence shown here is derived from an EMBL/GenBank/DDBJ whole genome shotgun (WGS) entry which is preliminary data.</text>
</comment>
<keyword evidence="2" id="KW-1185">Reference proteome</keyword>
<dbReference type="EMBL" id="JACGWL010000015">
    <property type="protein sequence ID" value="KAK4387230.1"/>
    <property type="molecule type" value="Genomic_DNA"/>
</dbReference>
<name>A0AAE2BJ18_9LAMI</name>
<proteinExistence type="predicted"/>
<gene>
    <name evidence="1" type="ORF">Sango_2593600</name>
</gene>
<accession>A0AAE2BJ18</accession>
<dbReference type="PANTHER" id="PTHR46371">
    <property type="entry name" value="OS04G0464100 PROTEIN"/>
    <property type="match status" value="1"/>
</dbReference>
<reference evidence="1" key="1">
    <citation type="submission" date="2020-06" db="EMBL/GenBank/DDBJ databases">
        <authorList>
            <person name="Li T."/>
            <person name="Hu X."/>
            <person name="Zhang T."/>
            <person name="Song X."/>
            <person name="Zhang H."/>
            <person name="Dai N."/>
            <person name="Sheng W."/>
            <person name="Hou X."/>
            <person name="Wei L."/>
        </authorList>
    </citation>
    <scope>NUCLEOTIDE SEQUENCE</scope>
    <source>
        <strain evidence="1">K16</strain>
        <tissue evidence="1">Leaf</tissue>
    </source>
</reference>
<dbReference type="Proteomes" id="UP001289374">
    <property type="component" value="Unassembled WGS sequence"/>
</dbReference>
<evidence type="ECO:0000313" key="2">
    <source>
        <dbReference type="Proteomes" id="UP001289374"/>
    </source>
</evidence>
<dbReference type="Gene3D" id="3.30.70.100">
    <property type="match status" value="1"/>
</dbReference>
<sequence length="111" mass="12060">MKQKIVIKVSTDGQRFRPAKAMKIVIHLLKLMLPYDIIWKKSSISTAKITTKAMKIAVTSPGVASVALTGEEKNQLVVTGEGVDAVNLTRLIRQTVGFAELLSLGPDGEKK</sequence>
<organism evidence="1 2">
    <name type="scientific">Sesamum angolense</name>
    <dbReference type="NCBI Taxonomy" id="2727404"/>
    <lineage>
        <taxon>Eukaryota</taxon>
        <taxon>Viridiplantae</taxon>
        <taxon>Streptophyta</taxon>
        <taxon>Embryophyta</taxon>
        <taxon>Tracheophyta</taxon>
        <taxon>Spermatophyta</taxon>
        <taxon>Magnoliopsida</taxon>
        <taxon>eudicotyledons</taxon>
        <taxon>Gunneridae</taxon>
        <taxon>Pentapetalae</taxon>
        <taxon>asterids</taxon>
        <taxon>lamiids</taxon>
        <taxon>Lamiales</taxon>
        <taxon>Pedaliaceae</taxon>
        <taxon>Sesamum</taxon>
    </lineage>
</organism>
<dbReference type="AlphaFoldDB" id="A0AAE2BJ18"/>